<dbReference type="KEGG" id="nga:Ngar_c19360"/>
<dbReference type="InParanoid" id="K0III8"/>
<reference evidence="1 2" key="1">
    <citation type="journal article" date="2012" name="Environ. Microbiol.">
        <title>The genome of the ammonia-oxidizing Candidatus Nitrososphaera gargensis: insights into metabolic versatility and environmental adaptations.</title>
        <authorList>
            <person name="Spang A."/>
            <person name="Poehlein A."/>
            <person name="Offre P."/>
            <person name="Zumbragel S."/>
            <person name="Haider S."/>
            <person name="Rychlik N."/>
            <person name="Nowka B."/>
            <person name="Schmeisser C."/>
            <person name="Lebedeva E.V."/>
            <person name="Rattei T."/>
            <person name="Bohm C."/>
            <person name="Schmid M."/>
            <person name="Galushko A."/>
            <person name="Hatzenpichler R."/>
            <person name="Weinmaier T."/>
            <person name="Daniel R."/>
            <person name="Schleper C."/>
            <person name="Spieck E."/>
            <person name="Streit W."/>
            <person name="Wagner M."/>
        </authorList>
    </citation>
    <scope>NUCLEOTIDE SEQUENCE [LARGE SCALE GENOMIC DNA]</scope>
    <source>
        <strain evidence="2">Ga9.2</strain>
    </source>
</reference>
<sequence>MVLMKEENGFPRWQTRAWFLNVKKRKRLLASAENKLAAAVNIIAQYRGEKSHDIQRDSGIS</sequence>
<accession>K0III8</accession>
<proteinExistence type="predicted"/>
<organism evidence="1 2">
    <name type="scientific">Nitrososphaera gargensis (strain Ga9.2)</name>
    <dbReference type="NCBI Taxonomy" id="1237085"/>
    <lineage>
        <taxon>Archaea</taxon>
        <taxon>Nitrososphaerota</taxon>
        <taxon>Nitrososphaeria</taxon>
        <taxon>Nitrososphaerales</taxon>
        <taxon>Nitrososphaeraceae</taxon>
        <taxon>Nitrososphaera</taxon>
    </lineage>
</organism>
<protein>
    <submittedName>
        <fullName evidence="1">Uncharacterized protein</fullName>
    </submittedName>
</protein>
<dbReference type="BioCyc" id="CNIT1237085:G1324-1934-MONOMER"/>
<dbReference type="EMBL" id="CP002408">
    <property type="protein sequence ID" value="AFU58868.1"/>
    <property type="molecule type" value="Genomic_DNA"/>
</dbReference>
<dbReference type="Proteomes" id="UP000008037">
    <property type="component" value="Chromosome"/>
</dbReference>
<keyword evidence="2" id="KW-1185">Reference proteome</keyword>
<dbReference type="AlphaFoldDB" id="K0III8"/>
<evidence type="ECO:0000313" key="1">
    <source>
        <dbReference type="EMBL" id="AFU58868.1"/>
    </source>
</evidence>
<dbReference type="HOGENOM" id="CLU_2911653_0_0_2"/>
<dbReference type="STRING" id="1237085.Ngar_c19360"/>
<name>K0III8_NITGG</name>
<gene>
    <name evidence="1" type="ordered locus">Ngar_c19360</name>
</gene>
<evidence type="ECO:0000313" key="2">
    <source>
        <dbReference type="Proteomes" id="UP000008037"/>
    </source>
</evidence>